<evidence type="ECO:0000313" key="1">
    <source>
        <dbReference type="Ensembl" id="ENSMFAP00000050242.1"/>
    </source>
</evidence>
<proteinExistence type="predicted"/>
<dbReference type="Proteomes" id="UP000233100">
    <property type="component" value="Chromosome 2"/>
</dbReference>
<dbReference type="Ensembl" id="ENSMFAT00000073359.1">
    <property type="protein sequence ID" value="ENSMFAP00000050242.1"/>
    <property type="gene ID" value="ENSMFAG00000060327.1"/>
</dbReference>
<dbReference type="AlphaFoldDB" id="A0A7N9CI53"/>
<protein>
    <submittedName>
        <fullName evidence="1">Uncharacterized protein</fullName>
    </submittedName>
</protein>
<dbReference type="PANTHER" id="PTHR46254">
    <property type="entry name" value="PROTEIN GVQW1-RELATED"/>
    <property type="match status" value="1"/>
</dbReference>
<accession>A0A7N9CI53</accession>
<dbReference type="GeneTree" id="ENSGT00940000161627"/>
<evidence type="ECO:0000313" key="2">
    <source>
        <dbReference type="Proteomes" id="UP000233100"/>
    </source>
</evidence>
<organism evidence="1 2">
    <name type="scientific">Macaca fascicularis</name>
    <name type="common">Crab-eating macaque</name>
    <name type="synonym">Cynomolgus monkey</name>
    <dbReference type="NCBI Taxonomy" id="9541"/>
    <lineage>
        <taxon>Eukaryota</taxon>
        <taxon>Metazoa</taxon>
        <taxon>Chordata</taxon>
        <taxon>Craniata</taxon>
        <taxon>Vertebrata</taxon>
        <taxon>Euteleostomi</taxon>
        <taxon>Mammalia</taxon>
        <taxon>Eutheria</taxon>
        <taxon>Euarchontoglires</taxon>
        <taxon>Primates</taxon>
        <taxon>Haplorrhini</taxon>
        <taxon>Catarrhini</taxon>
        <taxon>Cercopithecidae</taxon>
        <taxon>Cercopithecinae</taxon>
        <taxon>Macaca</taxon>
    </lineage>
</organism>
<reference evidence="1" key="2">
    <citation type="submission" date="2025-08" db="UniProtKB">
        <authorList>
            <consortium name="Ensembl"/>
        </authorList>
    </citation>
    <scope>IDENTIFICATION</scope>
</reference>
<keyword evidence="2" id="KW-1185">Reference proteome</keyword>
<sequence length="161" mass="18717">PLATFPTAVHFSLSRLLYSIPASCASHTCPVALDSEHLNLPFFFFFFSFLIETESCSVTQAEVQWRDLSLLQSRPPRFKKLFYFSLPNSWDYRRTLPRPVNFLYFNGDGVSPCCPGWLRTPELRQATHLGLPKCWDYRPEPLHLPCICFYICLVHSFPKYS</sequence>
<reference evidence="1 2" key="1">
    <citation type="submission" date="2013-03" db="EMBL/GenBank/DDBJ databases">
        <authorList>
            <person name="Warren W."/>
            <person name="Wilson R.K."/>
        </authorList>
    </citation>
    <scope>NUCLEOTIDE SEQUENCE</scope>
</reference>
<reference evidence="1" key="3">
    <citation type="submission" date="2025-09" db="UniProtKB">
        <authorList>
            <consortium name="Ensembl"/>
        </authorList>
    </citation>
    <scope>IDENTIFICATION</scope>
</reference>
<name>A0A7N9CI53_MACFA</name>